<evidence type="ECO:0000256" key="1">
    <source>
        <dbReference type="SAM" id="MobiDB-lite"/>
    </source>
</evidence>
<evidence type="ECO:0000313" key="3">
    <source>
        <dbReference type="Proteomes" id="UP000272025"/>
    </source>
</evidence>
<organism evidence="2 3">
    <name type="scientific">Sodiomyces alkalinus (strain CBS 110278 / VKM F-3762 / F11)</name>
    <name type="common">Alkaliphilic filamentous fungus</name>
    <dbReference type="NCBI Taxonomy" id="1314773"/>
    <lineage>
        <taxon>Eukaryota</taxon>
        <taxon>Fungi</taxon>
        <taxon>Dikarya</taxon>
        <taxon>Ascomycota</taxon>
        <taxon>Pezizomycotina</taxon>
        <taxon>Sordariomycetes</taxon>
        <taxon>Hypocreomycetidae</taxon>
        <taxon>Glomerellales</taxon>
        <taxon>Plectosphaerellaceae</taxon>
        <taxon>Sodiomyces</taxon>
    </lineage>
</organism>
<dbReference type="EMBL" id="ML119053">
    <property type="protein sequence ID" value="ROT39846.1"/>
    <property type="molecule type" value="Genomic_DNA"/>
</dbReference>
<gene>
    <name evidence="2" type="ORF">SODALDRAFT_139227</name>
</gene>
<dbReference type="AlphaFoldDB" id="A0A3N2PZI3"/>
<accession>A0A3N2PZI3</accession>
<feature type="compositionally biased region" description="Basic residues" evidence="1">
    <location>
        <begin position="19"/>
        <end position="28"/>
    </location>
</feature>
<name>A0A3N2PZI3_SODAK</name>
<dbReference type="Proteomes" id="UP000272025">
    <property type="component" value="Unassembled WGS sequence"/>
</dbReference>
<feature type="region of interest" description="Disordered" evidence="1">
    <location>
        <begin position="1"/>
        <end position="53"/>
    </location>
</feature>
<reference evidence="2 3" key="1">
    <citation type="journal article" date="2018" name="Mol. Ecol.">
        <title>The obligate alkalophilic soda-lake fungus Sodiomyces alkalinus has shifted to a protein diet.</title>
        <authorList>
            <person name="Grum-Grzhimaylo A.A."/>
            <person name="Falkoski D.L."/>
            <person name="van den Heuvel J."/>
            <person name="Valero-Jimenez C.A."/>
            <person name="Min B."/>
            <person name="Choi I.G."/>
            <person name="Lipzen A."/>
            <person name="Daum C.G."/>
            <person name="Aanen D.K."/>
            <person name="Tsang A."/>
            <person name="Henrissat B."/>
            <person name="Bilanenko E.N."/>
            <person name="de Vries R.P."/>
            <person name="van Kan J.A.L."/>
            <person name="Grigoriev I.V."/>
            <person name="Debets A.J.M."/>
        </authorList>
    </citation>
    <scope>NUCLEOTIDE SEQUENCE [LARGE SCALE GENOMIC DNA]</scope>
    <source>
        <strain evidence="2 3">F11</strain>
    </source>
</reference>
<dbReference type="GeneID" id="39575252"/>
<feature type="compositionally biased region" description="Basic residues" evidence="1">
    <location>
        <begin position="37"/>
        <end position="49"/>
    </location>
</feature>
<protein>
    <submittedName>
        <fullName evidence="2">Uncharacterized protein</fullName>
    </submittedName>
</protein>
<dbReference type="RefSeq" id="XP_028467652.1">
    <property type="nucleotide sequence ID" value="XM_028606774.1"/>
</dbReference>
<keyword evidence="3" id="KW-1185">Reference proteome</keyword>
<evidence type="ECO:0000313" key="2">
    <source>
        <dbReference type="EMBL" id="ROT39846.1"/>
    </source>
</evidence>
<sequence length="161" mass="17480">MTRRAPIALGSGEGVSGTRRGKGAKAQRKAGTGMEKKKGKKKKKRKRQINPRERVMDVGSADIRPCINYSGTVSGFTEDWERCEYSSCALRRPLSTNHDGMPNGNTSLCYHTCMSFASTASTCIPTRASPNGRIPRSRCGGTVLGESVHASIQLKNQRCTS</sequence>
<proteinExistence type="predicted"/>